<reference evidence="2 3" key="1">
    <citation type="journal article" date="2018" name="Sci. Rep.">
        <title>Genomic signatures of local adaptation to the degree of environmental predictability in rotifers.</title>
        <authorList>
            <person name="Franch-Gras L."/>
            <person name="Hahn C."/>
            <person name="Garcia-Roger E.M."/>
            <person name="Carmona M.J."/>
            <person name="Serra M."/>
            <person name="Gomez A."/>
        </authorList>
    </citation>
    <scope>NUCLEOTIDE SEQUENCE [LARGE SCALE GENOMIC DNA]</scope>
    <source>
        <strain evidence="2">HYR1</strain>
    </source>
</reference>
<gene>
    <name evidence="2" type="ORF">BpHYR1_023309</name>
</gene>
<protein>
    <submittedName>
        <fullName evidence="2">Uncharacterized protein</fullName>
    </submittedName>
</protein>
<comment type="caution">
    <text evidence="2">The sequence shown here is derived from an EMBL/GenBank/DDBJ whole genome shotgun (WGS) entry which is preliminary data.</text>
</comment>
<keyword evidence="1" id="KW-0472">Membrane</keyword>
<accession>A0A3M7RP27</accession>
<keyword evidence="1" id="KW-0812">Transmembrane</keyword>
<keyword evidence="3" id="KW-1185">Reference proteome</keyword>
<dbReference type="EMBL" id="REGN01002948">
    <property type="protein sequence ID" value="RNA25292.1"/>
    <property type="molecule type" value="Genomic_DNA"/>
</dbReference>
<evidence type="ECO:0000256" key="1">
    <source>
        <dbReference type="SAM" id="Phobius"/>
    </source>
</evidence>
<evidence type="ECO:0000313" key="3">
    <source>
        <dbReference type="Proteomes" id="UP000276133"/>
    </source>
</evidence>
<sequence>MFETSHFYNNLLKSKICFETEKNPKNCIAKCNISPEINLTCLNVFLSKIINAISYLLSLYILLNNFNFSNSYQSQID</sequence>
<name>A0A3M7RP27_BRAPC</name>
<organism evidence="2 3">
    <name type="scientific">Brachionus plicatilis</name>
    <name type="common">Marine rotifer</name>
    <name type="synonym">Brachionus muelleri</name>
    <dbReference type="NCBI Taxonomy" id="10195"/>
    <lineage>
        <taxon>Eukaryota</taxon>
        <taxon>Metazoa</taxon>
        <taxon>Spiralia</taxon>
        <taxon>Gnathifera</taxon>
        <taxon>Rotifera</taxon>
        <taxon>Eurotatoria</taxon>
        <taxon>Monogononta</taxon>
        <taxon>Pseudotrocha</taxon>
        <taxon>Ploima</taxon>
        <taxon>Brachionidae</taxon>
        <taxon>Brachionus</taxon>
    </lineage>
</organism>
<proteinExistence type="predicted"/>
<evidence type="ECO:0000313" key="2">
    <source>
        <dbReference type="EMBL" id="RNA25292.1"/>
    </source>
</evidence>
<keyword evidence="1" id="KW-1133">Transmembrane helix</keyword>
<dbReference type="Proteomes" id="UP000276133">
    <property type="component" value="Unassembled WGS sequence"/>
</dbReference>
<feature type="transmembrane region" description="Helical" evidence="1">
    <location>
        <begin position="44"/>
        <end position="63"/>
    </location>
</feature>
<dbReference type="AlphaFoldDB" id="A0A3M7RP27"/>